<sequence length="50" mass="5791">LLWQNFECNFLGTNKIILSKEKNNHVGNHIKKIITDDEPRDQKAVYGIPP</sequence>
<dbReference type="AlphaFoldDB" id="A0A0B6ZN34"/>
<gene>
    <name evidence="1" type="primary">ORF72630</name>
</gene>
<proteinExistence type="predicted"/>
<dbReference type="EMBL" id="HACG01023184">
    <property type="protein sequence ID" value="CEK70049.1"/>
    <property type="molecule type" value="Transcribed_RNA"/>
</dbReference>
<reference evidence="1" key="1">
    <citation type="submission" date="2014-12" db="EMBL/GenBank/DDBJ databases">
        <title>Insight into the proteome of Arion vulgaris.</title>
        <authorList>
            <person name="Aradska J."/>
            <person name="Bulat T."/>
            <person name="Smidak R."/>
            <person name="Sarate P."/>
            <person name="Gangsoo J."/>
            <person name="Sialana F."/>
            <person name="Bilban M."/>
            <person name="Lubec G."/>
        </authorList>
    </citation>
    <scope>NUCLEOTIDE SEQUENCE</scope>
    <source>
        <tissue evidence="1">Skin</tissue>
    </source>
</reference>
<name>A0A0B6ZN34_9EUPU</name>
<organism evidence="1">
    <name type="scientific">Arion vulgaris</name>
    <dbReference type="NCBI Taxonomy" id="1028688"/>
    <lineage>
        <taxon>Eukaryota</taxon>
        <taxon>Metazoa</taxon>
        <taxon>Spiralia</taxon>
        <taxon>Lophotrochozoa</taxon>
        <taxon>Mollusca</taxon>
        <taxon>Gastropoda</taxon>
        <taxon>Heterobranchia</taxon>
        <taxon>Euthyneura</taxon>
        <taxon>Panpulmonata</taxon>
        <taxon>Eupulmonata</taxon>
        <taxon>Stylommatophora</taxon>
        <taxon>Helicina</taxon>
        <taxon>Arionoidea</taxon>
        <taxon>Arionidae</taxon>
        <taxon>Arion</taxon>
    </lineage>
</organism>
<protein>
    <submittedName>
        <fullName evidence="1">Uncharacterized protein</fullName>
    </submittedName>
</protein>
<accession>A0A0B6ZN34</accession>
<feature type="non-terminal residue" evidence="1">
    <location>
        <position position="1"/>
    </location>
</feature>
<evidence type="ECO:0000313" key="1">
    <source>
        <dbReference type="EMBL" id="CEK70049.1"/>
    </source>
</evidence>